<evidence type="ECO:0000259" key="3">
    <source>
        <dbReference type="PROSITE" id="PS50011"/>
    </source>
</evidence>
<dbReference type="InterPro" id="IPR008266">
    <property type="entry name" value="Tyr_kinase_AS"/>
</dbReference>
<dbReference type="GO" id="GO:0004674">
    <property type="term" value="F:protein serine/threonine kinase activity"/>
    <property type="evidence" value="ECO:0007669"/>
    <property type="project" value="UniProtKB-KW"/>
</dbReference>
<gene>
    <name evidence="4" type="ORF">IV203_024667</name>
</gene>
<evidence type="ECO:0000256" key="1">
    <source>
        <dbReference type="PROSITE-ProRule" id="PRU10141"/>
    </source>
</evidence>
<dbReference type="GO" id="GO:0044773">
    <property type="term" value="P:mitotic DNA damage checkpoint signaling"/>
    <property type="evidence" value="ECO:0007669"/>
    <property type="project" value="TreeGrafter"/>
</dbReference>
<keyword evidence="4" id="KW-0808">Transferase</keyword>
<protein>
    <submittedName>
        <fullName evidence="4">Serine/threonine protein kinase</fullName>
    </submittedName>
</protein>
<evidence type="ECO:0000313" key="4">
    <source>
        <dbReference type="EMBL" id="KAG7339628.1"/>
    </source>
</evidence>
<organism evidence="4 5">
    <name type="scientific">Nitzschia inconspicua</name>
    <dbReference type="NCBI Taxonomy" id="303405"/>
    <lineage>
        <taxon>Eukaryota</taxon>
        <taxon>Sar</taxon>
        <taxon>Stramenopiles</taxon>
        <taxon>Ochrophyta</taxon>
        <taxon>Bacillariophyta</taxon>
        <taxon>Bacillariophyceae</taxon>
        <taxon>Bacillariophycidae</taxon>
        <taxon>Bacillariales</taxon>
        <taxon>Bacillariaceae</taxon>
        <taxon>Nitzschia</taxon>
    </lineage>
</organism>
<dbReference type="Pfam" id="PF00069">
    <property type="entry name" value="Pkinase"/>
    <property type="match status" value="1"/>
</dbReference>
<evidence type="ECO:0000313" key="5">
    <source>
        <dbReference type="Proteomes" id="UP000693970"/>
    </source>
</evidence>
<feature type="region of interest" description="Disordered" evidence="2">
    <location>
        <begin position="227"/>
        <end position="260"/>
    </location>
</feature>
<feature type="domain" description="Protein kinase" evidence="3">
    <location>
        <begin position="685"/>
        <end position="970"/>
    </location>
</feature>
<dbReference type="PROSITE" id="PS00109">
    <property type="entry name" value="PROTEIN_KINASE_TYR"/>
    <property type="match status" value="1"/>
</dbReference>
<comment type="caution">
    <text evidence="4">The sequence shown here is derived from an EMBL/GenBank/DDBJ whole genome shotgun (WGS) entry which is preliminary data.</text>
</comment>
<keyword evidence="5" id="KW-1185">Reference proteome</keyword>
<proteinExistence type="predicted"/>
<keyword evidence="4" id="KW-0418">Kinase</keyword>
<feature type="compositionally biased region" description="Polar residues" evidence="2">
    <location>
        <begin position="1"/>
        <end position="41"/>
    </location>
</feature>
<sequence length="970" mass="109334">MDHHSVSSFKRNSKSTQTRQDQELSNAGMSLLHDSQNNDCSRPSGISEAEETAADAVLNAENQGMAQTNAIEGQPKPFFGSTLSKTLEERLSRFEAIARQESSNIVQSLENQRAIISSTPYFPLEVLKMFDDAADECIKAHLAVDEKPSSDLVGVTEQSESFQEGHLAVDEKSTSDLDVTEESESFESMMVHLSDEKRQIINSLHGDQRDAVARTYVQDILQQRMKDAQHRAQLQKKDEQLQKKDEQLQKKDEQHRAQLQKKDALHRAQLQKKDAQHRATQRVTETLRKMKDDVVLTQRCLDFMAGMSQAEATTTGKTLGTDTNNAIQAAAQKGFEGMYVPGETPEGVVSLFEYKKELNHTSYYGANLSDMKIMSRYSQLKMVSETWSNLIMKSDILPTNMSKKLKNQEFKFQKGLELLRNSSTEFVAKNELSAKTSFPNSTSGEVRYAQPAFIALLHAISSSWNGFHDSGAAGYSPFKTQVKPNQIVPPAKYRPRRIADVCFEKPGRFQLLMFDYSARLLFEMKPLFRSNVTPDKLDEESGQQVVSHLSKFLSHCLNLHGCGTSSFATGLTGTLAYVKIYKLELVMQVPSGDCKGMTALQLSESKRLPIMSRECFDKWVKMSSLQQNGKGETLNKLRQSLYGENGEEGLDEHGIPIGIRLIWELMPLRRQELFGPNYKELFCDENISELLGSGSFSVVFSLQESENFILKVPTFARLHHILNEKKVLQKLQRFRVDKEDMQNIALPVLEKTCDIKFELGNVSCVTQGLVMSPKGIPVVAFLQRGISTPSDEFIDSVIDRIDDALKFIHRCNIFHLDVSPKNLVMVTRKVDGRDQHQVFLVDFGSACATGEKLYGFHGTPSYAHKDIFMKYPGKEWTVNKMGKKYDYFSFALTLCALKSGGTAKWSMEGFPRSMFSSNDVKNNFQQKLDERQDAAKAVIDTSKSAKKTQWLGWLSDVESLNSKSGKRKAR</sequence>
<dbReference type="SMART" id="SM00220">
    <property type="entry name" value="S_TKc"/>
    <property type="match status" value="1"/>
</dbReference>
<reference evidence="4" key="1">
    <citation type="journal article" date="2021" name="Sci. Rep.">
        <title>Diploid genomic architecture of Nitzschia inconspicua, an elite biomass production diatom.</title>
        <authorList>
            <person name="Oliver A."/>
            <person name="Podell S."/>
            <person name="Pinowska A."/>
            <person name="Traller J.C."/>
            <person name="Smith S.R."/>
            <person name="McClure R."/>
            <person name="Beliaev A."/>
            <person name="Bohutskyi P."/>
            <person name="Hill E.A."/>
            <person name="Rabines A."/>
            <person name="Zheng H."/>
            <person name="Allen L.Z."/>
            <person name="Kuo A."/>
            <person name="Grigoriev I.V."/>
            <person name="Allen A.E."/>
            <person name="Hazlebeck D."/>
            <person name="Allen E.E."/>
        </authorList>
    </citation>
    <scope>NUCLEOTIDE SEQUENCE</scope>
    <source>
        <strain evidence="4">Hildebrandi</strain>
    </source>
</reference>
<evidence type="ECO:0000256" key="2">
    <source>
        <dbReference type="SAM" id="MobiDB-lite"/>
    </source>
</evidence>
<dbReference type="GO" id="GO:0005524">
    <property type="term" value="F:ATP binding"/>
    <property type="evidence" value="ECO:0007669"/>
    <property type="project" value="UniProtKB-UniRule"/>
</dbReference>
<dbReference type="PANTHER" id="PTHR44167:SF30">
    <property type="entry name" value="PHOSPHORYLASE KINASE"/>
    <property type="match status" value="1"/>
</dbReference>
<dbReference type="PROSITE" id="PS50011">
    <property type="entry name" value="PROTEIN_KINASE_DOM"/>
    <property type="match status" value="1"/>
</dbReference>
<keyword evidence="1" id="KW-0547">Nucleotide-binding</keyword>
<dbReference type="EMBL" id="JAGRRH010000031">
    <property type="protein sequence ID" value="KAG7339628.1"/>
    <property type="molecule type" value="Genomic_DNA"/>
</dbReference>
<keyword evidence="4" id="KW-0723">Serine/threonine-protein kinase</keyword>
<dbReference type="PANTHER" id="PTHR44167">
    <property type="entry name" value="OVARIAN-SPECIFIC SERINE/THREONINE-PROTEIN KINASE LOK-RELATED"/>
    <property type="match status" value="1"/>
</dbReference>
<keyword evidence="1" id="KW-0067">ATP-binding</keyword>
<feature type="binding site" evidence="1">
    <location>
        <position position="711"/>
    </location>
    <ligand>
        <name>ATP</name>
        <dbReference type="ChEBI" id="CHEBI:30616"/>
    </ligand>
</feature>
<reference evidence="4" key="2">
    <citation type="submission" date="2021-04" db="EMBL/GenBank/DDBJ databases">
        <authorList>
            <person name="Podell S."/>
        </authorList>
    </citation>
    <scope>NUCLEOTIDE SEQUENCE</scope>
    <source>
        <strain evidence="4">Hildebrandi</strain>
    </source>
</reference>
<dbReference type="InterPro" id="IPR017441">
    <property type="entry name" value="Protein_kinase_ATP_BS"/>
</dbReference>
<dbReference type="PROSITE" id="PS00107">
    <property type="entry name" value="PROTEIN_KINASE_ATP"/>
    <property type="match status" value="1"/>
</dbReference>
<accession>A0A9K3P9P1</accession>
<dbReference type="GO" id="GO:0005634">
    <property type="term" value="C:nucleus"/>
    <property type="evidence" value="ECO:0007669"/>
    <property type="project" value="TreeGrafter"/>
</dbReference>
<dbReference type="Proteomes" id="UP000693970">
    <property type="component" value="Unassembled WGS sequence"/>
</dbReference>
<name>A0A9K3P9P1_9STRA</name>
<dbReference type="InterPro" id="IPR000719">
    <property type="entry name" value="Prot_kinase_dom"/>
</dbReference>
<feature type="region of interest" description="Disordered" evidence="2">
    <location>
        <begin position="1"/>
        <end position="50"/>
    </location>
</feature>
<dbReference type="AlphaFoldDB" id="A0A9K3P9P1"/>